<dbReference type="Pfam" id="PF07258">
    <property type="entry name" value="COMM_domain"/>
    <property type="match status" value="1"/>
</dbReference>
<dbReference type="InterPro" id="IPR017920">
    <property type="entry name" value="COMM"/>
</dbReference>
<organism evidence="2">
    <name type="scientific">Arion vulgaris</name>
    <dbReference type="NCBI Taxonomy" id="1028688"/>
    <lineage>
        <taxon>Eukaryota</taxon>
        <taxon>Metazoa</taxon>
        <taxon>Spiralia</taxon>
        <taxon>Lophotrochozoa</taxon>
        <taxon>Mollusca</taxon>
        <taxon>Gastropoda</taxon>
        <taxon>Heterobranchia</taxon>
        <taxon>Euthyneura</taxon>
        <taxon>Panpulmonata</taxon>
        <taxon>Eupulmonata</taxon>
        <taxon>Stylommatophora</taxon>
        <taxon>Helicina</taxon>
        <taxon>Arionoidea</taxon>
        <taxon>Arionidae</taxon>
        <taxon>Arion</taxon>
    </lineage>
</organism>
<sequence length="198" mass="22368">MKHDYSRLEVLLKLSSKQQMIDLCQQAFLYRKRGPAHLPDVTVQATSQILALTAIETRQVIHILSDLLCTAVFQGSKDAQAIFSLFPNGFHKNLRDLLTKIIIDNMTTWSSEAIHTQVSLPKMLDFDWRVDIKTSSDSIARMAVPTCILDLEIQKNPTHVNKSHEIENVNVELSKETLDTMLDGLGKIRDQLASVANR</sequence>
<evidence type="ECO:0000259" key="1">
    <source>
        <dbReference type="PROSITE" id="PS51269"/>
    </source>
</evidence>
<evidence type="ECO:0000313" key="2">
    <source>
        <dbReference type="EMBL" id="CEK81626.1"/>
    </source>
</evidence>
<protein>
    <recommendedName>
        <fullName evidence="1">COMM domain-containing protein</fullName>
    </recommendedName>
</protein>
<dbReference type="Pfam" id="PF20923">
    <property type="entry name" value="COMMD9_HN"/>
    <property type="match status" value="1"/>
</dbReference>
<accession>A0A0B7ANP7</accession>
<reference evidence="2" key="1">
    <citation type="submission" date="2014-12" db="EMBL/GenBank/DDBJ databases">
        <title>Insight into the proteome of Arion vulgaris.</title>
        <authorList>
            <person name="Aradska J."/>
            <person name="Bulat T."/>
            <person name="Smidak R."/>
            <person name="Sarate P."/>
            <person name="Gangsoo J."/>
            <person name="Sialana F."/>
            <person name="Bilban M."/>
            <person name="Lubec G."/>
        </authorList>
    </citation>
    <scope>NUCLEOTIDE SEQUENCE</scope>
    <source>
        <tissue evidence="2">Skin</tissue>
    </source>
</reference>
<name>A0A0B7ANP7_9EUPU</name>
<dbReference type="InterPro" id="IPR048676">
    <property type="entry name" value="COMMD9_N"/>
</dbReference>
<dbReference type="PANTHER" id="PTHR15663:SF4">
    <property type="entry name" value="COMM DOMAIN-CONTAINING PROTEIN 9"/>
    <property type="match status" value="1"/>
</dbReference>
<dbReference type="EMBL" id="HACG01034761">
    <property type="protein sequence ID" value="CEK81626.1"/>
    <property type="molecule type" value="Transcribed_RNA"/>
</dbReference>
<feature type="domain" description="COMM" evidence="1">
    <location>
        <begin position="122"/>
        <end position="196"/>
    </location>
</feature>
<dbReference type="AlphaFoldDB" id="A0A0B7ANP7"/>
<dbReference type="PANTHER" id="PTHR15663">
    <property type="entry name" value="COMM DOMAIN-CONTAINING PROTEIN 9"/>
    <property type="match status" value="1"/>
</dbReference>
<gene>
    <name evidence="2" type="primary">ORF127047</name>
</gene>
<proteinExistence type="predicted"/>
<dbReference type="InterPro" id="IPR037360">
    <property type="entry name" value="COMMD9"/>
</dbReference>
<dbReference type="PROSITE" id="PS51269">
    <property type="entry name" value="COMM"/>
    <property type="match status" value="1"/>
</dbReference>